<reference evidence="10" key="1">
    <citation type="submission" date="2019-03" db="UniProtKB">
        <authorList>
            <consortium name="Ensembl"/>
        </authorList>
    </citation>
    <scope>IDENTIFICATION</scope>
</reference>
<comment type="subcellular location">
    <subcellularLocation>
        <location evidence="7">Cytoplasm</location>
    </subcellularLocation>
    <subcellularLocation>
        <location evidence="1 7">Golgi apparatus membrane</location>
        <topology evidence="1 7">Peripheral membrane protein</topology>
        <orientation evidence="1 7">Cytoplasmic side</orientation>
    </subcellularLocation>
    <subcellularLocation>
        <location evidence="7">Cytoplasmic vesicle</location>
        <location evidence="7">COPI-coated vesicle membrane</location>
        <topology evidence="7">Peripheral membrane protein</topology>
        <orientation evidence="7">Cytoplasmic side</orientation>
    </subcellularLocation>
</comment>
<keyword evidence="3 7" id="KW-0963">Cytoplasm</keyword>
<evidence type="ECO:0000256" key="8">
    <source>
        <dbReference type="SAM" id="MobiDB-lite"/>
    </source>
</evidence>
<dbReference type="SUPFAM" id="SSF64356">
    <property type="entry name" value="SNARE-like"/>
    <property type="match status" value="1"/>
</dbReference>
<feature type="domain" description="AP complex mu/sigma subunit" evidence="9">
    <location>
        <begin position="10"/>
        <end position="55"/>
    </location>
</feature>
<evidence type="ECO:0000256" key="5">
    <source>
        <dbReference type="ARBA" id="ARBA00023136"/>
    </source>
</evidence>
<evidence type="ECO:0000256" key="7">
    <source>
        <dbReference type="RuleBase" id="RU366053"/>
    </source>
</evidence>
<evidence type="ECO:0000313" key="10">
    <source>
        <dbReference type="Ensembl" id="ENSUMAP00000021812"/>
    </source>
</evidence>
<dbReference type="GO" id="GO:0006886">
    <property type="term" value="P:intracellular protein transport"/>
    <property type="evidence" value="ECO:0007669"/>
    <property type="project" value="TreeGrafter"/>
</dbReference>
<keyword evidence="5 7" id="KW-0472">Membrane</keyword>
<evidence type="ECO:0000256" key="2">
    <source>
        <dbReference type="ARBA" id="ARBA00006972"/>
    </source>
</evidence>
<organism evidence="10">
    <name type="scientific">Ursus maritimus</name>
    <name type="common">Polar bear</name>
    <name type="synonym">Thalarctos maritimus</name>
    <dbReference type="NCBI Taxonomy" id="29073"/>
    <lineage>
        <taxon>Eukaryota</taxon>
        <taxon>Metazoa</taxon>
        <taxon>Chordata</taxon>
        <taxon>Craniata</taxon>
        <taxon>Vertebrata</taxon>
        <taxon>Euteleostomi</taxon>
        <taxon>Mammalia</taxon>
        <taxon>Eutheria</taxon>
        <taxon>Laurasiatheria</taxon>
        <taxon>Carnivora</taxon>
        <taxon>Caniformia</taxon>
        <taxon>Ursidae</taxon>
        <taxon>Ursus</taxon>
    </lineage>
</organism>
<keyword evidence="7" id="KW-0333">Golgi apparatus</keyword>
<dbReference type="AlphaFoldDB" id="A0A452ULL3"/>
<evidence type="ECO:0000256" key="1">
    <source>
        <dbReference type="ARBA" id="ARBA00004255"/>
    </source>
</evidence>
<accession>A0A452ULL3</accession>
<comment type="subunit">
    <text evidence="7">Oligomeric complex that consists of at least the alpha, beta, beta', gamma, delta, epsilon and zeta subunits.</text>
</comment>
<dbReference type="GO" id="GO:0006890">
    <property type="term" value="P:retrograde vesicle-mediated transport, Golgi to endoplasmic reticulum"/>
    <property type="evidence" value="ECO:0007669"/>
    <property type="project" value="UniProtKB-UniRule"/>
</dbReference>
<keyword evidence="7" id="KW-0931">ER-Golgi transport</keyword>
<dbReference type="GeneTree" id="ENSGT00390000004405"/>
<dbReference type="PANTHER" id="PTHR11043:SF4">
    <property type="entry name" value="COATOMER SUBUNIT ZETA-2"/>
    <property type="match status" value="1"/>
</dbReference>
<dbReference type="Ensembl" id="ENSUMAT00000025852.1">
    <property type="protein sequence ID" value="ENSUMAP00000021812.1"/>
    <property type="gene ID" value="ENSUMAG00000015942.1"/>
</dbReference>
<dbReference type="Pfam" id="PF01217">
    <property type="entry name" value="Clat_adaptor_s"/>
    <property type="match status" value="1"/>
</dbReference>
<keyword evidence="7" id="KW-0813">Transport</keyword>
<dbReference type="InterPro" id="IPR022775">
    <property type="entry name" value="AP_mu_sigma_su"/>
</dbReference>
<dbReference type="GO" id="GO:0000139">
    <property type="term" value="C:Golgi membrane"/>
    <property type="evidence" value="ECO:0007669"/>
    <property type="project" value="UniProtKB-SubCell"/>
</dbReference>
<feature type="region of interest" description="Disordered" evidence="8">
    <location>
        <begin position="50"/>
        <end position="77"/>
    </location>
</feature>
<evidence type="ECO:0000259" key="9">
    <source>
        <dbReference type="Pfam" id="PF01217"/>
    </source>
</evidence>
<evidence type="ECO:0000256" key="4">
    <source>
        <dbReference type="ARBA" id="ARBA00022927"/>
    </source>
</evidence>
<comment type="similarity">
    <text evidence="2 7">Belongs to the adaptor complexes small subunit family.</text>
</comment>
<keyword evidence="7" id="KW-0968">Cytoplasmic vesicle</keyword>
<dbReference type="PANTHER" id="PTHR11043">
    <property type="entry name" value="ZETA-COAT PROTEIN"/>
    <property type="match status" value="1"/>
</dbReference>
<dbReference type="Gene3D" id="3.30.450.60">
    <property type="match status" value="1"/>
</dbReference>
<sequence length="142" mass="15671">MELQEPSLYTIKAVFILDNDGHRLLAKYYDDTFPSLKEQMAFEKNVFNKTSRTDSKCPPLPCPELSDAHHSRSRGWEQGAKIKHHVHGSRDGALSTTPYALEDGAGARPPSLLLLSTACRGKALCKLPDPQSEWGKTSFGGT</sequence>
<evidence type="ECO:0000256" key="6">
    <source>
        <dbReference type="ARBA" id="ARBA00045555"/>
    </source>
</evidence>
<evidence type="ECO:0000256" key="3">
    <source>
        <dbReference type="ARBA" id="ARBA00022490"/>
    </source>
</evidence>
<dbReference type="GO" id="GO:0030126">
    <property type="term" value="C:COPI vesicle coat"/>
    <property type="evidence" value="ECO:0007669"/>
    <property type="project" value="UniProtKB-UniRule"/>
</dbReference>
<protein>
    <recommendedName>
        <fullName evidence="7">Coatomer subunit zeta</fullName>
    </recommendedName>
</protein>
<dbReference type="InterPro" id="IPR039652">
    <property type="entry name" value="Coatomer_zeta"/>
</dbReference>
<comment type="function">
    <text evidence="6">The coatomer is a cytosolic protein complex that binds to dilysine motifs and reversibly associates with Golgi non-clathrin-coated vesicles, which further mediate biosynthetic protein transport from the ER, via the Golgi up to the trans Golgi network. Coatomer complex is required for budding from Golgi membranes, and is essential for the retrograde Golgi-to-ER transport of dilysine-tagged proteins. The zeta subunit may be involved in regulating the coat assembly and, hence, the rate of biosynthetic protein transport due to its association-dissociation properties with the coatomer complex.</text>
</comment>
<name>A0A452ULL3_URSMA</name>
<keyword evidence="4 7" id="KW-0653">Protein transport</keyword>
<proteinExistence type="inferred from homology"/>
<dbReference type="InterPro" id="IPR011012">
    <property type="entry name" value="Longin-like_dom_sf"/>
</dbReference>
<dbReference type="GO" id="GO:0006891">
    <property type="term" value="P:intra-Golgi vesicle-mediated transport"/>
    <property type="evidence" value="ECO:0007669"/>
    <property type="project" value="TreeGrafter"/>
</dbReference>